<organism evidence="2 3">
    <name type="scientific">Pipistrellus nathusii</name>
    <name type="common">Nathusius' pipistrelle</name>
    <dbReference type="NCBI Taxonomy" id="59473"/>
    <lineage>
        <taxon>Eukaryota</taxon>
        <taxon>Metazoa</taxon>
        <taxon>Chordata</taxon>
        <taxon>Craniata</taxon>
        <taxon>Vertebrata</taxon>
        <taxon>Euteleostomi</taxon>
        <taxon>Mammalia</taxon>
        <taxon>Eutheria</taxon>
        <taxon>Laurasiatheria</taxon>
        <taxon>Chiroptera</taxon>
        <taxon>Yangochiroptera</taxon>
        <taxon>Vespertilionidae</taxon>
        <taxon>Pipistrellus</taxon>
    </lineage>
</organism>
<feature type="compositionally biased region" description="Polar residues" evidence="1">
    <location>
        <begin position="30"/>
        <end position="41"/>
    </location>
</feature>
<accession>A0ABN9ZSB1</accession>
<evidence type="ECO:0000313" key="3">
    <source>
        <dbReference type="Proteomes" id="UP001314169"/>
    </source>
</evidence>
<reference evidence="2" key="1">
    <citation type="submission" date="2023-12" db="EMBL/GenBank/DDBJ databases">
        <authorList>
            <person name="Brown T."/>
        </authorList>
    </citation>
    <scope>NUCLEOTIDE SEQUENCE</scope>
</reference>
<sequence length="99" mass="10771">MSQHVLSSLGATAALQRGCPGLREAEAVRGSTSPDTPTAEPSLQEHPRAAAGRHRHRDRDGGIGGMNQELDPFPTHLCQRTLAPMQDPEIRSYKHAPRK</sequence>
<feature type="region of interest" description="Disordered" evidence="1">
    <location>
        <begin position="1"/>
        <end position="99"/>
    </location>
</feature>
<gene>
    <name evidence="2" type="ORF">MPIPNATIZW_LOCUS8161</name>
</gene>
<feature type="compositionally biased region" description="Polar residues" evidence="1">
    <location>
        <begin position="1"/>
        <end position="10"/>
    </location>
</feature>
<name>A0ABN9ZSB1_PIPNA</name>
<evidence type="ECO:0000313" key="2">
    <source>
        <dbReference type="EMBL" id="CAK6439855.1"/>
    </source>
</evidence>
<dbReference type="EMBL" id="OY882875">
    <property type="protein sequence ID" value="CAK6439855.1"/>
    <property type="molecule type" value="Genomic_DNA"/>
</dbReference>
<protein>
    <submittedName>
        <fullName evidence="2">Uncharacterized protein</fullName>
    </submittedName>
</protein>
<dbReference type="Proteomes" id="UP001314169">
    <property type="component" value="Chromosome 18"/>
</dbReference>
<evidence type="ECO:0000256" key="1">
    <source>
        <dbReference type="SAM" id="MobiDB-lite"/>
    </source>
</evidence>
<proteinExistence type="predicted"/>
<keyword evidence="3" id="KW-1185">Reference proteome</keyword>